<evidence type="ECO:0000313" key="2">
    <source>
        <dbReference type="EMBL" id="KAJ1129112.1"/>
    </source>
</evidence>
<comment type="caution">
    <text evidence="2">The sequence shown here is derived from an EMBL/GenBank/DDBJ whole genome shotgun (WGS) entry which is preliminary data.</text>
</comment>
<feature type="compositionally biased region" description="Basic and acidic residues" evidence="1">
    <location>
        <begin position="58"/>
        <end position="71"/>
    </location>
</feature>
<organism evidence="2 3">
    <name type="scientific">Pleurodeles waltl</name>
    <name type="common">Iberian ribbed newt</name>
    <dbReference type="NCBI Taxonomy" id="8319"/>
    <lineage>
        <taxon>Eukaryota</taxon>
        <taxon>Metazoa</taxon>
        <taxon>Chordata</taxon>
        <taxon>Craniata</taxon>
        <taxon>Vertebrata</taxon>
        <taxon>Euteleostomi</taxon>
        <taxon>Amphibia</taxon>
        <taxon>Batrachia</taxon>
        <taxon>Caudata</taxon>
        <taxon>Salamandroidea</taxon>
        <taxon>Salamandridae</taxon>
        <taxon>Pleurodelinae</taxon>
        <taxon>Pleurodeles</taxon>
    </lineage>
</organism>
<evidence type="ECO:0000256" key="1">
    <source>
        <dbReference type="SAM" id="MobiDB-lite"/>
    </source>
</evidence>
<feature type="region of interest" description="Disordered" evidence="1">
    <location>
        <begin position="58"/>
        <end position="128"/>
    </location>
</feature>
<proteinExistence type="predicted"/>
<dbReference type="EMBL" id="JANPWB010000011">
    <property type="protein sequence ID" value="KAJ1129112.1"/>
    <property type="molecule type" value="Genomic_DNA"/>
</dbReference>
<protein>
    <submittedName>
        <fullName evidence="2">Uncharacterized protein</fullName>
    </submittedName>
</protein>
<sequence length="128" mass="14376">MSYGFRCGQRTSGLASLVITVKLEAPRKSIVRQLWFLGGSKPPSYLEEVECPTQHSLEELGRYREQGEPRGEPGCWDSTHTRETRSERRQAGAQCISFTQQAPSSRACDRSPAQKYGLSAERGPIFRL</sequence>
<dbReference type="AlphaFoldDB" id="A0AAV7PP54"/>
<feature type="compositionally biased region" description="Basic and acidic residues" evidence="1">
    <location>
        <begin position="79"/>
        <end position="90"/>
    </location>
</feature>
<gene>
    <name evidence="2" type="ORF">NDU88_007483</name>
</gene>
<accession>A0AAV7PP54</accession>
<keyword evidence="3" id="KW-1185">Reference proteome</keyword>
<dbReference type="Proteomes" id="UP001066276">
    <property type="component" value="Chromosome 7"/>
</dbReference>
<evidence type="ECO:0000313" key="3">
    <source>
        <dbReference type="Proteomes" id="UP001066276"/>
    </source>
</evidence>
<name>A0AAV7PP54_PLEWA</name>
<reference evidence="2" key="1">
    <citation type="journal article" date="2022" name="bioRxiv">
        <title>Sequencing and chromosome-scale assembly of the giantPleurodeles waltlgenome.</title>
        <authorList>
            <person name="Brown T."/>
            <person name="Elewa A."/>
            <person name="Iarovenko S."/>
            <person name="Subramanian E."/>
            <person name="Araus A.J."/>
            <person name="Petzold A."/>
            <person name="Susuki M."/>
            <person name="Suzuki K.-i.T."/>
            <person name="Hayashi T."/>
            <person name="Toyoda A."/>
            <person name="Oliveira C."/>
            <person name="Osipova E."/>
            <person name="Leigh N.D."/>
            <person name="Simon A."/>
            <person name="Yun M.H."/>
        </authorList>
    </citation>
    <scope>NUCLEOTIDE SEQUENCE</scope>
    <source>
        <strain evidence="2">20211129_DDA</strain>
        <tissue evidence="2">Liver</tissue>
    </source>
</reference>